<dbReference type="SMART" id="SM00320">
    <property type="entry name" value="WD40"/>
    <property type="match status" value="2"/>
</dbReference>
<dbReference type="EMBL" id="JAJNBZ010000038">
    <property type="protein sequence ID" value="MCE5172997.1"/>
    <property type="molecule type" value="Genomic_DNA"/>
</dbReference>
<dbReference type="Pfam" id="PF12894">
    <property type="entry name" value="ANAPC4_WD40"/>
    <property type="match status" value="1"/>
</dbReference>
<dbReference type="InterPro" id="IPR015943">
    <property type="entry name" value="WD40/YVTN_repeat-like_dom_sf"/>
</dbReference>
<reference evidence="2 3" key="1">
    <citation type="submission" date="2021-11" db="EMBL/GenBank/DDBJ databases">
        <title>Draft genome sequence of Paenibacillus profundus YoMME, a new Gram-positive bacteria with exoelectrogenic properties.</title>
        <authorList>
            <person name="Hubenova Y."/>
            <person name="Hubenova E."/>
            <person name="Manasiev Y."/>
            <person name="Peykov S."/>
            <person name="Mitov M."/>
        </authorList>
    </citation>
    <scope>NUCLEOTIDE SEQUENCE [LARGE SCALE GENOMIC DNA]</scope>
    <source>
        <strain evidence="2 3">YoMME</strain>
    </source>
</reference>
<dbReference type="InterPro" id="IPR001680">
    <property type="entry name" value="WD40_rpt"/>
</dbReference>
<dbReference type="InterPro" id="IPR024977">
    <property type="entry name" value="Apc4-like_WD40_dom"/>
</dbReference>
<keyword evidence="3" id="KW-1185">Reference proteome</keyword>
<evidence type="ECO:0000313" key="2">
    <source>
        <dbReference type="EMBL" id="MCE5172997.1"/>
    </source>
</evidence>
<proteinExistence type="predicted"/>
<accession>A0ABS8YN66</accession>
<comment type="caution">
    <text evidence="2">The sequence shown here is derived from an EMBL/GenBank/DDBJ whole genome shotgun (WGS) entry which is preliminary data.</text>
</comment>
<dbReference type="Proteomes" id="UP001199916">
    <property type="component" value="Unassembled WGS sequence"/>
</dbReference>
<evidence type="ECO:0000259" key="1">
    <source>
        <dbReference type="Pfam" id="PF12894"/>
    </source>
</evidence>
<sequence>MGQRANLILVRNGSYKLYYSHWCANTLPRDLFWGPEETLSFIEGQQPAEGWLDDRWAEGGVIMDMDHQVLLWYGGEDIIYDIPLRRQLFALMQPLWSGWELRWAKAGIVDMAMYLHYPLEHVRSVEYTTELTSLIEPEPKDGFIRIIASIVFPNGELRIFPLSGTFDEYLLAGPSSFIQAISPASGQPELRVAEWSEDFPDQGFHLDTRRRSLDIWYAGDDSDIITHVKKCWPDWTVTDLADQYEVQIVLTGNAVIFSPQSQSKLISQLQEMLLYSASSSPVDSIKLFADYHEKAGREVEVNPLALIDHPQGVAFNTREDKFKFTLSQAMLNQDCDEALNYNATGSFHDTVRIFAKYAEKDWLSSSSQQSWLMHMQAFFLYMEALLYIGQVQDVENIQLDLYKKMHTEGTQRFGYINSSSVLLQLVEGSLLLFQPHGNTEQVMRTLGPLLEREQLMPEHKFKITYYMALANIQDGNFVDAKAKLAEGMETKEPFWIRKLQELNDSIEEYENPQSVLLEGKKGKCPLFVELARGEQWVGATSLSPDGSLTAVMYMDGWLKLSRTADGDEIAAFSDSVSLFQEEKATNMSLVFSPDGHFLAVGLGVGIVKIYDVQKLKLHAEHLHPGLDWEQLERNAYYHEYTYVQFSVTGKYMVIVPTAEDYDPQGDDGYPIPLYYGTFYVIDFSTGEVVLEHSYKERKIGAIMFSPDERLIAVGMFGKEVVVWDIQCRKTILERDDFVWLGLADCVGMTQTLAFTVYSDKLVYASKNAKLTVVDLLGEGWSHSVAFEHNYVTCALYVDSKDYIIAAKYAHYKPVIITRWKIGDPKEEVLFIVSPYVVKEFSVDEAHDELWVSSTSTAELRKYSTGELVRKWTPYSWWYSYGVIYNSISVNSQAGMVAISHQEGIRIGRSRNF</sequence>
<evidence type="ECO:0000313" key="3">
    <source>
        <dbReference type="Proteomes" id="UP001199916"/>
    </source>
</evidence>
<dbReference type="RefSeq" id="WP_233699021.1">
    <property type="nucleotide sequence ID" value="NZ_JAJNBZ010000038.1"/>
</dbReference>
<name>A0ABS8YN66_9BACL</name>
<feature type="domain" description="Anaphase-promoting complex subunit 4-like WD40" evidence="1">
    <location>
        <begin position="542"/>
        <end position="617"/>
    </location>
</feature>
<organism evidence="2 3">
    <name type="scientific">Paenibacillus profundus</name>
    <dbReference type="NCBI Taxonomy" id="1173085"/>
    <lineage>
        <taxon>Bacteria</taxon>
        <taxon>Bacillati</taxon>
        <taxon>Bacillota</taxon>
        <taxon>Bacilli</taxon>
        <taxon>Bacillales</taxon>
        <taxon>Paenibacillaceae</taxon>
        <taxon>Paenibacillus</taxon>
    </lineage>
</organism>
<gene>
    <name evidence="2" type="ORF">LQV63_27420</name>
</gene>
<protein>
    <recommendedName>
        <fullName evidence="1">Anaphase-promoting complex subunit 4-like WD40 domain-containing protein</fullName>
    </recommendedName>
</protein>
<dbReference type="Gene3D" id="2.130.10.10">
    <property type="entry name" value="YVTN repeat-like/Quinoprotein amine dehydrogenase"/>
    <property type="match status" value="1"/>
</dbReference>
<dbReference type="SUPFAM" id="SSF82171">
    <property type="entry name" value="DPP6 N-terminal domain-like"/>
    <property type="match status" value="1"/>
</dbReference>